<comment type="similarity">
    <text evidence="1">Belongs to the NodU/CmcH family.</text>
</comment>
<dbReference type="InterPro" id="IPR038152">
    <property type="entry name" value="Carbam_trans_C_sf"/>
</dbReference>
<sequence>MMYILGLSFYYHDSAAALLKGGELVAAAMEERFSRIKNDNGFPSRAIEFCLRKAGIKGADLDYVVFYEKPFVKFARILLTVLGTFPRSRDVWREAMFVWMPEKLWIKTRLEKHLGISGDKILFCDHHMSHAASAFYASPFDEAAVLTIDGVGEWTTTTLGRAKANWNGDGRNEITLFEEQRFPHSIGLLYSAFTAFLGFKVNEGEYKVMGMAPYGTPRYLDKVYKLIQLNEDGSFHLNMDYFSFHYSADRTFNQRFIDLFGEPRPPSDDFFTMATNPERASEKEAMARNQHYADVAASIQAVTEEALLRMARTLHAKTGLKKLVMAGGVALNSVANYKILHETPFEEVYIQPAAGDDGGALGAALWAYHSVLQQPRKFVMQHAYWGEEYGDSHIRAFLERQNIPYIYEPDDQRLIDQVVDSLVAGQVVGWFQGRFEWGPRALGNRSILADPRRSEMKNVVNTKIKYREPFRPFAPVVLTECAEAYFDFPDVASHYPPRFMLMVSPVHPDKRTVIPATTHEGGTGRLQTIDYETNPRYYSVVKTFGEATGVPVLLNTSFNLRGEPIVTSPANAWNTFSKSGLDLLVLGSYLVRK</sequence>
<organism evidence="4 5">
    <name type="scientific">Candidatus Thermofonsia Clade 1 bacterium</name>
    <dbReference type="NCBI Taxonomy" id="2364210"/>
    <lineage>
        <taxon>Bacteria</taxon>
        <taxon>Bacillati</taxon>
        <taxon>Chloroflexota</taxon>
        <taxon>Candidatus Thermofontia</taxon>
        <taxon>Candidatus Thermofonsia Clade 1</taxon>
    </lineage>
</organism>
<dbReference type="EMBL" id="PGTK01000003">
    <property type="protein sequence ID" value="PJF31589.1"/>
    <property type="molecule type" value="Genomic_DNA"/>
</dbReference>
<dbReference type="CDD" id="cd24098">
    <property type="entry name" value="ASKHA_NBD_TobZ_N"/>
    <property type="match status" value="1"/>
</dbReference>
<gene>
    <name evidence="4" type="ORF">CUN51_04305</name>
</gene>
<dbReference type="PANTHER" id="PTHR34847:SF1">
    <property type="entry name" value="NODULATION PROTEIN U"/>
    <property type="match status" value="1"/>
</dbReference>
<dbReference type="AlphaFoldDB" id="A0A2M8P217"/>
<dbReference type="InterPro" id="IPR051338">
    <property type="entry name" value="NodU/CmcH_Carbamoyltrnsfr"/>
</dbReference>
<evidence type="ECO:0008006" key="6">
    <source>
        <dbReference type="Google" id="ProtNLM"/>
    </source>
</evidence>
<comment type="caution">
    <text evidence="4">The sequence shown here is derived from an EMBL/GenBank/DDBJ whole genome shotgun (WGS) entry which is preliminary data.</text>
</comment>
<evidence type="ECO:0000313" key="5">
    <source>
        <dbReference type="Proteomes" id="UP000228921"/>
    </source>
</evidence>
<dbReference type="Pfam" id="PF16861">
    <property type="entry name" value="Carbam_trans_C"/>
    <property type="match status" value="1"/>
</dbReference>
<dbReference type="Gene3D" id="3.30.420.40">
    <property type="match status" value="2"/>
</dbReference>
<evidence type="ECO:0000259" key="2">
    <source>
        <dbReference type="Pfam" id="PF02543"/>
    </source>
</evidence>
<accession>A0A2M8P217</accession>
<dbReference type="Pfam" id="PF02543">
    <property type="entry name" value="Carbam_trans_N"/>
    <property type="match status" value="1"/>
</dbReference>
<dbReference type="Gene3D" id="3.90.870.20">
    <property type="entry name" value="Carbamoyltransferase, C-terminal domain"/>
    <property type="match status" value="1"/>
</dbReference>
<evidence type="ECO:0000313" key="4">
    <source>
        <dbReference type="EMBL" id="PJF31589.1"/>
    </source>
</evidence>
<dbReference type="InterPro" id="IPR003696">
    <property type="entry name" value="Carbtransf_dom"/>
</dbReference>
<evidence type="ECO:0000259" key="3">
    <source>
        <dbReference type="Pfam" id="PF16861"/>
    </source>
</evidence>
<protein>
    <recommendedName>
        <fullName evidence="6">Carbamoyltransferase</fullName>
    </recommendedName>
</protein>
<dbReference type="GO" id="GO:0003824">
    <property type="term" value="F:catalytic activity"/>
    <property type="evidence" value="ECO:0007669"/>
    <property type="project" value="InterPro"/>
</dbReference>
<dbReference type="SUPFAM" id="SSF53067">
    <property type="entry name" value="Actin-like ATPase domain"/>
    <property type="match status" value="1"/>
</dbReference>
<feature type="domain" description="Carbamoyltransferase" evidence="2">
    <location>
        <begin position="4"/>
        <end position="365"/>
    </location>
</feature>
<evidence type="ECO:0000256" key="1">
    <source>
        <dbReference type="ARBA" id="ARBA00006129"/>
    </source>
</evidence>
<dbReference type="PANTHER" id="PTHR34847">
    <property type="entry name" value="NODULATION PROTEIN U"/>
    <property type="match status" value="1"/>
</dbReference>
<dbReference type="Proteomes" id="UP000228921">
    <property type="component" value="Unassembled WGS sequence"/>
</dbReference>
<feature type="domain" description="Carbamoyltransferase C-terminal" evidence="3">
    <location>
        <begin position="420"/>
        <end position="593"/>
    </location>
</feature>
<proteinExistence type="inferred from homology"/>
<dbReference type="InterPro" id="IPR031730">
    <property type="entry name" value="Carbam_trans_C"/>
</dbReference>
<dbReference type="InterPro" id="IPR043129">
    <property type="entry name" value="ATPase_NBD"/>
</dbReference>
<name>A0A2M8P217_9CHLR</name>
<reference evidence="4 5" key="1">
    <citation type="submission" date="2017-11" db="EMBL/GenBank/DDBJ databases">
        <title>Evolution of Phototrophy in the Chloroflexi Phylum Driven by Horizontal Gene Transfer.</title>
        <authorList>
            <person name="Ward L.M."/>
            <person name="Hemp J."/>
            <person name="Shih P.M."/>
            <person name="Mcglynn S.E."/>
            <person name="Fischer W."/>
        </authorList>
    </citation>
    <scope>NUCLEOTIDE SEQUENCE [LARGE SCALE GENOMIC DNA]</scope>
    <source>
        <strain evidence="4">CP2_2F</strain>
    </source>
</reference>